<evidence type="ECO:0000256" key="3">
    <source>
        <dbReference type="ARBA" id="ARBA00008994"/>
    </source>
</evidence>
<dbReference type="GO" id="GO:0005198">
    <property type="term" value="F:structural molecule activity"/>
    <property type="evidence" value="ECO:0007669"/>
    <property type="project" value="InterPro"/>
</dbReference>
<feature type="signal peptide" evidence="6">
    <location>
        <begin position="1"/>
        <end position="20"/>
    </location>
</feature>
<accession>A0A6I6D170</accession>
<comment type="subunit">
    <text evidence="6">The basal body constitutes a major portion of the flagellar organelle and consists of four rings (L,P,S, and M) mounted on a central rod.</text>
</comment>
<dbReference type="RefSeq" id="WP_156228097.1">
    <property type="nucleotide sequence ID" value="NZ_CP046415.1"/>
</dbReference>
<dbReference type="HAMAP" id="MF_00416">
    <property type="entry name" value="FlgI"/>
    <property type="match status" value="1"/>
</dbReference>
<dbReference type="PANTHER" id="PTHR30381:SF0">
    <property type="entry name" value="FLAGELLAR P-RING PROTEIN"/>
    <property type="match status" value="1"/>
</dbReference>
<dbReference type="EMBL" id="CP046415">
    <property type="protein sequence ID" value="QGT78015.1"/>
    <property type="molecule type" value="Genomic_DNA"/>
</dbReference>
<reference evidence="7 8" key="1">
    <citation type="submission" date="2019-11" db="EMBL/GenBank/DDBJ databases">
        <authorList>
            <person name="Zhang J."/>
            <person name="Sun C."/>
        </authorList>
    </citation>
    <scope>NUCLEOTIDE SEQUENCE [LARGE SCALE GENOMIC DNA]</scope>
    <source>
        <strain evidence="8">sp2</strain>
    </source>
</reference>
<keyword evidence="7" id="KW-0969">Cilium</keyword>
<evidence type="ECO:0000256" key="6">
    <source>
        <dbReference type="HAMAP-Rule" id="MF_00416"/>
    </source>
</evidence>
<dbReference type="Proteomes" id="UP000427716">
    <property type="component" value="Chromosome"/>
</dbReference>
<dbReference type="NCBIfam" id="NF003676">
    <property type="entry name" value="PRK05303.1"/>
    <property type="match status" value="1"/>
</dbReference>
<sequence length="377" mass="38618" precursor="true">MNIKTHLRAFLAGLLPLVLAAGAATFAPQAGAERIKDVASFAGVRDNQLVGYGIVVGLAGTGDQTTQVPFTRQSIQNMLERQGLSPGGGNVQLNNVAAVMVTANLPPFAKPGQTVDVTVSSIGNADSLRGGELLMTPLKGADDNIYAVAQGSLIVGGLDASGRDGSRVTVNIPTAGRIPNGATVERSVPSKMGGAGAVFLNLNQPDFTTARRMEQAINDVLGGGVAQAVDGGTVKVRAPDSPDQRVGFMSVLENVEFQPGEGPARVVVNSRSGTVVIGQNVRIEAAAVSHGNLTVTVDEDLDVSQPGPFAQGETVVTPDSDVAVQEESSRAFLFDPGVKLNDIVNAVNAVGASPSDLVAILEALKSAGALKAELIVI</sequence>
<dbReference type="GO" id="GO:0009428">
    <property type="term" value="C:bacterial-type flagellum basal body, distal rod, P ring"/>
    <property type="evidence" value="ECO:0007669"/>
    <property type="project" value="InterPro"/>
</dbReference>
<dbReference type="KEGG" id="ghl:GM160_03400"/>
<dbReference type="InterPro" id="IPR001782">
    <property type="entry name" value="Flag_FlgI"/>
</dbReference>
<dbReference type="PRINTS" id="PR01010">
    <property type="entry name" value="FLGPRINGFLGI"/>
</dbReference>
<evidence type="ECO:0000313" key="7">
    <source>
        <dbReference type="EMBL" id="QGT78015.1"/>
    </source>
</evidence>
<evidence type="ECO:0000313" key="8">
    <source>
        <dbReference type="Proteomes" id="UP000427716"/>
    </source>
</evidence>
<comment type="similarity">
    <text evidence="3 6">Belongs to the FlgI family.</text>
</comment>
<keyword evidence="8" id="KW-1185">Reference proteome</keyword>
<gene>
    <name evidence="6 7" type="primary">flgI</name>
    <name evidence="7" type="ORF">GM160_03400</name>
</gene>
<dbReference type="AlphaFoldDB" id="A0A6I6D170"/>
<dbReference type="GO" id="GO:0071973">
    <property type="term" value="P:bacterial-type flagellum-dependent cell motility"/>
    <property type="evidence" value="ECO:0007669"/>
    <property type="project" value="InterPro"/>
</dbReference>
<dbReference type="GO" id="GO:0030288">
    <property type="term" value="C:outer membrane-bounded periplasmic space"/>
    <property type="evidence" value="ECO:0007669"/>
    <property type="project" value="InterPro"/>
</dbReference>
<evidence type="ECO:0000256" key="4">
    <source>
        <dbReference type="ARBA" id="ARBA00022729"/>
    </source>
</evidence>
<evidence type="ECO:0000256" key="2">
    <source>
        <dbReference type="ARBA" id="ARBA00004117"/>
    </source>
</evidence>
<keyword evidence="7" id="KW-0282">Flagellum</keyword>
<keyword evidence="5 6" id="KW-0975">Bacterial flagellum</keyword>
<dbReference type="Pfam" id="PF02119">
    <property type="entry name" value="FlgI"/>
    <property type="match status" value="1"/>
</dbReference>
<dbReference type="PANTHER" id="PTHR30381">
    <property type="entry name" value="FLAGELLAR P-RING PERIPLASMIC PROTEIN FLGI"/>
    <property type="match status" value="1"/>
</dbReference>
<keyword evidence="4 6" id="KW-0732">Signal</keyword>
<organism evidence="7 8">
    <name type="scientific">Guyparkeria halophila</name>
    <dbReference type="NCBI Taxonomy" id="47960"/>
    <lineage>
        <taxon>Bacteria</taxon>
        <taxon>Pseudomonadati</taxon>
        <taxon>Pseudomonadota</taxon>
        <taxon>Gammaproteobacteria</taxon>
        <taxon>Chromatiales</taxon>
        <taxon>Thioalkalibacteraceae</taxon>
        <taxon>Guyparkeria</taxon>
    </lineage>
</organism>
<name>A0A6I6D170_9GAMM</name>
<comment type="subcellular location">
    <subcellularLocation>
        <location evidence="2 6">Bacterial flagellum basal body</location>
    </subcellularLocation>
</comment>
<proteinExistence type="inferred from homology"/>
<feature type="chain" id="PRO_5026404752" description="Flagellar P-ring protein" evidence="6">
    <location>
        <begin position="21"/>
        <end position="377"/>
    </location>
</feature>
<evidence type="ECO:0000256" key="1">
    <source>
        <dbReference type="ARBA" id="ARBA00002591"/>
    </source>
</evidence>
<keyword evidence="7" id="KW-0966">Cell projection</keyword>
<comment type="function">
    <text evidence="1 6">Assembles around the rod to form the L-ring and probably protects the motor/basal body from shearing forces during rotation.</text>
</comment>
<evidence type="ECO:0000256" key="5">
    <source>
        <dbReference type="ARBA" id="ARBA00023143"/>
    </source>
</evidence>
<protein>
    <recommendedName>
        <fullName evidence="6">Flagellar P-ring protein</fullName>
    </recommendedName>
    <alternativeName>
        <fullName evidence="6">Basal body P-ring protein</fullName>
    </alternativeName>
</protein>